<dbReference type="InterPro" id="IPR018451">
    <property type="entry name" value="NAF/FISL_domain"/>
</dbReference>
<feature type="domain" description="Protein kinase" evidence="15">
    <location>
        <begin position="13"/>
        <end position="255"/>
    </location>
</feature>
<evidence type="ECO:0000256" key="7">
    <source>
        <dbReference type="ARBA" id="ARBA00022777"/>
    </source>
</evidence>
<name>A0A9R0SCI2_TRITD</name>
<dbReference type="CDD" id="cd12195">
    <property type="entry name" value="CIPK_C"/>
    <property type="match status" value="1"/>
</dbReference>
<dbReference type="InterPro" id="IPR004041">
    <property type="entry name" value="NAF_dom"/>
</dbReference>
<dbReference type="FunFam" id="3.30.310.80:FF:000002">
    <property type="entry name" value="Non-specific serine/threonine protein kinase"/>
    <property type="match status" value="1"/>
</dbReference>
<comment type="similarity">
    <text evidence="2">Belongs to the protein kinase superfamily. CAMK Ser/Thr protein kinase family. SNF1 subfamily.</text>
</comment>
<dbReference type="EMBL" id="LT934117">
    <property type="protein sequence ID" value="VAH92817.1"/>
    <property type="molecule type" value="Genomic_DNA"/>
</dbReference>
<evidence type="ECO:0000313" key="18">
    <source>
        <dbReference type="Proteomes" id="UP000324705"/>
    </source>
</evidence>
<keyword evidence="9" id="KW-0464">Manganese</keyword>
<keyword evidence="6 13" id="KW-0547">Nucleotide-binding</keyword>
<dbReference type="Pfam" id="PF00069">
    <property type="entry name" value="Pkinase"/>
    <property type="match status" value="1"/>
</dbReference>
<evidence type="ECO:0000259" key="16">
    <source>
        <dbReference type="PROSITE" id="PS50816"/>
    </source>
</evidence>
<dbReference type="InterPro" id="IPR011009">
    <property type="entry name" value="Kinase-like_dom_sf"/>
</dbReference>
<evidence type="ECO:0000256" key="5">
    <source>
        <dbReference type="ARBA" id="ARBA00022679"/>
    </source>
</evidence>
<feature type="binding site" evidence="13">
    <location>
        <position position="42"/>
    </location>
    <ligand>
        <name>ATP</name>
        <dbReference type="ChEBI" id="CHEBI:30616"/>
    </ligand>
</feature>
<dbReference type="PROSITE" id="PS00107">
    <property type="entry name" value="PROTEIN_KINASE_ATP"/>
    <property type="match status" value="1"/>
</dbReference>
<organism evidence="17 18">
    <name type="scientific">Triticum turgidum subsp. durum</name>
    <name type="common">Durum wheat</name>
    <name type="synonym">Triticum durum</name>
    <dbReference type="NCBI Taxonomy" id="4567"/>
    <lineage>
        <taxon>Eukaryota</taxon>
        <taxon>Viridiplantae</taxon>
        <taxon>Streptophyta</taxon>
        <taxon>Embryophyta</taxon>
        <taxon>Tracheophyta</taxon>
        <taxon>Spermatophyta</taxon>
        <taxon>Magnoliopsida</taxon>
        <taxon>Liliopsida</taxon>
        <taxon>Poales</taxon>
        <taxon>Poaceae</taxon>
        <taxon>BOP clade</taxon>
        <taxon>Pooideae</taxon>
        <taxon>Triticodae</taxon>
        <taxon>Triticeae</taxon>
        <taxon>Triticinae</taxon>
        <taxon>Triticum</taxon>
    </lineage>
</organism>
<evidence type="ECO:0000256" key="9">
    <source>
        <dbReference type="ARBA" id="ARBA00023211"/>
    </source>
</evidence>
<evidence type="ECO:0000313" key="17">
    <source>
        <dbReference type="EMBL" id="VAH92817.1"/>
    </source>
</evidence>
<dbReference type="FunFam" id="1.10.510.10:FF:000571">
    <property type="entry name" value="Maternal embryonic leucine zipper kinase"/>
    <property type="match status" value="1"/>
</dbReference>
<dbReference type="Gramene" id="TRITD4Av1G146770.8">
    <property type="protein sequence ID" value="TRITD4Av1G146770.8"/>
    <property type="gene ID" value="TRITD4Av1G146770"/>
</dbReference>
<dbReference type="GO" id="GO:0004674">
    <property type="term" value="F:protein serine/threonine kinase activity"/>
    <property type="evidence" value="ECO:0007669"/>
    <property type="project" value="UniProtKB-KW"/>
</dbReference>
<evidence type="ECO:0000256" key="13">
    <source>
        <dbReference type="PROSITE-ProRule" id="PRU10141"/>
    </source>
</evidence>
<comment type="function">
    <text evidence="12">CIPK serine-threonine protein kinases interact with CBL proteins. Binding of a CBL protein to the regulatory NAF domain of CIPK protein lead to the activation of the kinase in a calcium-dependent manner.</text>
</comment>
<protein>
    <recommendedName>
        <fullName evidence="3">non-specific serine/threonine protein kinase</fullName>
        <ecNumber evidence="3">2.7.11.1</ecNumber>
    </recommendedName>
</protein>
<evidence type="ECO:0000256" key="2">
    <source>
        <dbReference type="ARBA" id="ARBA00006234"/>
    </source>
</evidence>
<evidence type="ECO:0000256" key="11">
    <source>
        <dbReference type="ARBA" id="ARBA00048679"/>
    </source>
</evidence>
<sequence>MSTTKVKRRVGKYELGRTIGEGTFAKVRFARNTETGDPVAIKILDKEKLLKHKMVEQIKREIATMKLIKHPNVVRIHEVMGSKTKIYIVLEYVTGGELFDTIVNHGRMREDEARRYFQQLINAVDYCHSRGVYHRDLKQLKDDGLLHTTCGTPNYVAPEVLEDQGYDGAMADLWSCGVILFVLLAGYLPFEDSNLMALYKKISNAEFTFPPWTSFPAKRITVQEMLEDEWFKKGYKRAEFDEKYDTTLDDVDAVFNDSEEHHVTEKKEEEPVALNAFELISMSAGLNLGNLFDSEQEFKRETRFTSKSSPKEILRKIEEAAKPLGFDIQKKNYKLRLEKVKAGRKGNLNVATEILRVGPSLHMVEVRKAKGDTLEFHKFYKNLSNTLKDVVWKSDDLQIQPS</sequence>
<keyword evidence="14" id="KW-1133">Transmembrane helix</keyword>
<evidence type="ECO:0000256" key="12">
    <source>
        <dbReference type="ARBA" id="ARBA00058225"/>
    </source>
</evidence>
<evidence type="ECO:0000256" key="8">
    <source>
        <dbReference type="ARBA" id="ARBA00022840"/>
    </source>
</evidence>
<evidence type="ECO:0000256" key="10">
    <source>
        <dbReference type="ARBA" id="ARBA00047899"/>
    </source>
</evidence>
<dbReference type="Proteomes" id="UP000324705">
    <property type="component" value="Chromosome 4A"/>
</dbReference>
<comment type="cofactor">
    <cofactor evidence="1">
        <name>Mn(2+)</name>
        <dbReference type="ChEBI" id="CHEBI:29035"/>
    </cofactor>
</comment>
<evidence type="ECO:0000256" key="1">
    <source>
        <dbReference type="ARBA" id="ARBA00001936"/>
    </source>
</evidence>
<accession>A0A9R0SCI2</accession>
<dbReference type="Pfam" id="PF03822">
    <property type="entry name" value="NAF"/>
    <property type="match status" value="1"/>
</dbReference>
<comment type="catalytic activity">
    <reaction evidence="11">
        <text>L-seryl-[protein] + ATP = O-phospho-L-seryl-[protein] + ADP + H(+)</text>
        <dbReference type="Rhea" id="RHEA:17989"/>
        <dbReference type="Rhea" id="RHEA-COMP:9863"/>
        <dbReference type="Rhea" id="RHEA-COMP:11604"/>
        <dbReference type="ChEBI" id="CHEBI:15378"/>
        <dbReference type="ChEBI" id="CHEBI:29999"/>
        <dbReference type="ChEBI" id="CHEBI:30616"/>
        <dbReference type="ChEBI" id="CHEBI:83421"/>
        <dbReference type="ChEBI" id="CHEBI:456216"/>
        <dbReference type="EC" id="2.7.11.1"/>
    </reaction>
</comment>
<keyword evidence="18" id="KW-1185">Reference proteome</keyword>
<evidence type="ECO:0000256" key="3">
    <source>
        <dbReference type="ARBA" id="ARBA00012513"/>
    </source>
</evidence>
<evidence type="ECO:0000256" key="4">
    <source>
        <dbReference type="ARBA" id="ARBA00022527"/>
    </source>
</evidence>
<feature type="domain" description="NAF" evidence="16">
    <location>
        <begin position="269"/>
        <end position="293"/>
    </location>
</feature>
<dbReference type="PROSITE" id="PS50816">
    <property type="entry name" value="NAF"/>
    <property type="match status" value="1"/>
</dbReference>
<keyword evidence="8 13" id="KW-0067">ATP-binding</keyword>
<dbReference type="PANTHER" id="PTHR43895">
    <property type="entry name" value="CALCIUM/CALMODULIN-DEPENDENT PROTEIN KINASE KINASE-RELATED"/>
    <property type="match status" value="1"/>
</dbReference>
<dbReference type="InterPro" id="IPR017441">
    <property type="entry name" value="Protein_kinase_ATP_BS"/>
</dbReference>
<evidence type="ECO:0000256" key="6">
    <source>
        <dbReference type="ARBA" id="ARBA00022741"/>
    </source>
</evidence>
<keyword evidence="14" id="KW-0812">Transmembrane</keyword>
<dbReference type="SUPFAM" id="SSF56112">
    <property type="entry name" value="Protein kinase-like (PK-like)"/>
    <property type="match status" value="1"/>
</dbReference>
<dbReference type="FunFam" id="3.30.200.20:FF:000096">
    <property type="entry name" value="Non-specific serine/threonine protein kinase"/>
    <property type="match status" value="1"/>
</dbReference>
<keyword evidence="14" id="KW-0472">Membrane</keyword>
<dbReference type="GO" id="GO:0005524">
    <property type="term" value="F:ATP binding"/>
    <property type="evidence" value="ECO:0007669"/>
    <property type="project" value="UniProtKB-UniRule"/>
</dbReference>
<feature type="transmembrane region" description="Helical" evidence="14">
    <location>
        <begin position="171"/>
        <end position="190"/>
    </location>
</feature>
<keyword evidence="7" id="KW-0418">Kinase</keyword>
<dbReference type="GO" id="GO:0007165">
    <property type="term" value="P:signal transduction"/>
    <property type="evidence" value="ECO:0007669"/>
    <property type="project" value="InterPro"/>
</dbReference>
<evidence type="ECO:0000256" key="14">
    <source>
        <dbReference type="SAM" id="Phobius"/>
    </source>
</evidence>
<comment type="catalytic activity">
    <reaction evidence="10">
        <text>L-threonyl-[protein] + ATP = O-phospho-L-threonyl-[protein] + ADP + H(+)</text>
        <dbReference type="Rhea" id="RHEA:46608"/>
        <dbReference type="Rhea" id="RHEA-COMP:11060"/>
        <dbReference type="Rhea" id="RHEA-COMP:11605"/>
        <dbReference type="ChEBI" id="CHEBI:15378"/>
        <dbReference type="ChEBI" id="CHEBI:30013"/>
        <dbReference type="ChEBI" id="CHEBI:30616"/>
        <dbReference type="ChEBI" id="CHEBI:61977"/>
        <dbReference type="ChEBI" id="CHEBI:456216"/>
        <dbReference type="EC" id="2.7.11.1"/>
    </reaction>
</comment>
<dbReference type="Gene3D" id="3.30.200.20">
    <property type="entry name" value="Phosphorylase Kinase, domain 1"/>
    <property type="match status" value="1"/>
</dbReference>
<proteinExistence type="inferred from homology"/>
<keyword evidence="4" id="KW-0723">Serine/threonine-protein kinase</keyword>
<gene>
    <name evidence="17" type="ORF">TRITD_4Av1G146770</name>
</gene>
<dbReference type="Gene3D" id="1.10.510.10">
    <property type="entry name" value="Transferase(Phosphotransferase) domain 1"/>
    <property type="match status" value="2"/>
</dbReference>
<dbReference type="InterPro" id="IPR000719">
    <property type="entry name" value="Prot_kinase_dom"/>
</dbReference>
<dbReference type="AlphaFoldDB" id="A0A9R0SCI2"/>
<dbReference type="Gene3D" id="3.30.310.80">
    <property type="entry name" value="Kinase associated domain 1, KA1"/>
    <property type="match status" value="1"/>
</dbReference>
<dbReference type="PROSITE" id="PS50011">
    <property type="entry name" value="PROTEIN_KINASE_DOM"/>
    <property type="match status" value="1"/>
</dbReference>
<keyword evidence="5" id="KW-0808">Transferase</keyword>
<dbReference type="PANTHER" id="PTHR43895:SF104">
    <property type="entry name" value="CBL-INTERACTING SERINE_THREONINE-PROTEIN KINASE 3"/>
    <property type="match status" value="1"/>
</dbReference>
<dbReference type="EC" id="2.7.11.1" evidence="3"/>
<reference evidence="17 18" key="1">
    <citation type="submission" date="2017-09" db="EMBL/GenBank/DDBJ databases">
        <authorList>
            <consortium name="International Durum Wheat Genome Sequencing Consortium (IDWGSC)"/>
            <person name="Milanesi L."/>
        </authorList>
    </citation>
    <scope>NUCLEOTIDE SEQUENCE [LARGE SCALE GENOMIC DNA]</scope>
    <source>
        <strain evidence="18">cv. Svevo</strain>
    </source>
</reference>
<evidence type="ECO:0000259" key="15">
    <source>
        <dbReference type="PROSITE" id="PS50011"/>
    </source>
</evidence>